<evidence type="ECO:0000256" key="9">
    <source>
        <dbReference type="ARBA" id="ARBA00049563"/>
    </source>
</evidence>
<feature type="binding site" evidence="10">
    <location>
        <begin position="10"/>
        <end position="17"/>
    </location>
    <ligand>
        <name>ATP</name>
        <dbReference type="ChEBI" id="CHEBI:30616"/>
    </ligand>
</feature>
<comment type="cofactor">
    <cofactor evidence="1 10">
        <name>Mg(2+)</name>
        <dbReference type="ChEBI" id="CHEBI:18420"/>
    </cofactor>
</comment>
<dbReference type="Gene3D" id="1.10.20.140">
    <property type="match status" value="1"/>
</dbReference>
<protein>
    <recommendedName>
        <fullName evidence="10">tRNA dimethylallyltransferase</fullName>
        <ecNumber evidence="10">2.5.1.75</ecNumber>
    </recommendedName>
    <alternativeName>
        <fullName evidence="10">Dimethylallyl diphosphate:tRNA dimethylallyltransferase</fullName>
        <shortName evidence="10">DMAPP:tRNA dimethylallyltransferase</shortName>
        <shortName evidence="10">DMATase</shortName>
    </alternativeName>
    <alternativeName>
        <fullName evidence="10">Isopentenyl-diphosphate:tRNA isopentenyltransferase</fullName>
        <shortName evidence="10">IPP transferase</shortName>
        <shortName evidence="10">IPPT</shortName>
        <shortName evidence="10">IPTase</shortName>
    </alternativeName>
</protein>
<feature type="site" description="Interaction with substrate tRNA" evidence="10">
    <location>
        <position position="101"/>
    </location>
</feature>
<evidence type="ECO:0000256" key="7">
    <source>
        <dbReference type="ARBA" id="ARBA00022840"/>
    </source>
</evidence>
<dbReference type="EMBL" id="CP093379">
    <property type="protein sequence ID" value="UNM96018.1"/>
    <property type="molecule type" value="Genomic_DNA"/>
</dbReference>
<comment type="function">
    <text evidence="2 10 12">Catalyzes the transfer of a dimethylallyl group onto the adenine at position 37 in tRNAs that read codons beginning with uridine, leading to the formation of N6-(dimethylallyl)adenosine (i(6)A).</text>
</comment>
<feature type="binding site" evidence="10">
    <location>
        <begin position="12"/>
        <end position="17"/>
    </location>
    <ligand>
        <name>substrate</name>
    </ligand>
</feature>
<evidence type="ECO:0000256" key="6">
    <source>
        <dbReference type="ARBA" id="ARBA00022741"/>
    </source>
</evidence>
<dbReference type="InterPro" id="IPR027417">
    <property type="entry name" value="P-loop_NTPase"/>
</dbReference>
<keyword evidence="8 10" id="KW-0460">Magnesium</keyword>
<evidence type="ECO:0000256" key="4">
    <source>
        <dbReference type="ARBA" id="ARBA00022679"/>
    </source>
</evidence>
<accession>A0ABY3X7N4</accession>
<reference evidence="14 15" key="1">
    <citation type="submission" date="2022-03" db="EMBL/GenBank/DDBJ databases">
        <title>Ignatzschineria rhizosphaerae HR5S32.</title>
        <authorList>
            <person name="Sun J.Q."/>
            <person name="Feng J.Y."/>
        </authorList>
    </citation>
    <scope>NUCLEOTIDE SEQUENCE [LARGE SCALE GENOMIC DNA]</scope>
    <source>
        <strain evidence="14 15">HR5S32</strain>
    </source>
</reference>
<evidence type="ECO:0000256" key="11">
    <source>
        <dbReference type="RuleBase" id="RU003783"/>
    </source>
</evidence>
<dbReference type="Pfam" id="PF01715">
    <property type="entry name" value="IPPT"/>
    <property type="match status" value="1"/>
</dbReference>
<keyword evidence="15" id="KW-1185">Reference proteome</keyword>
<gene>
    <name evidence="10 14" type="primary">miaA</name>
    <name evidence="14" type="ORF">MMG00_12575</name>
</gene>
<proteinExistence type="inferred from homology"/>
<dbReference type="NCBIfam" id="TIGR00174">
    <property type="entry name" value="miaA"/>
    <property type="match status" value="1"/>
</dbReference>
<dbReference type="GO" id="GO:0052381">
    <property type="term" value="F:tRNA dimethylallyltransferase activity"/>
    <property type="evidence" value="ECO:0007669"/>
    <property type="project" value="UniProtKB-EC"/>
</dbReference>
<feature type="region of interest" description="Interaction with substrate tRNA" evidence="10">
    <location>
        <begin position="35"/>
        <end position="38"/>
    </location>
</feature>
<dbReference type="PANTHER" id="PTHR11088">
    <property type="entry name" value="TRNA DIMETHYLALLYLTRANSFERASE"/>
    <property type="match status" value="1"/>
</dbReference>
<keyword evidence="6 10" id="KW-0547">Nucleotide-binding</keyword>
<evidence type="ECO:0000256" key="12">
    <source>
        <dbReference type="RuleBase" id="RU003784"/>
    </source>
</evidence>
<dbReference type="HAMAP" id="MF_00185">
    <property type="entry name" value="IPP_trans"/>
    <property type="match status" value="1"/>
</dbReference>
<sequence length="313" mass="35480">MNKRVICLMGPTATGKTEMAMRIADELPVQIISVDSAMIYRHMDLGTAKPDSETLAKYPHKLINICEPTERYSTAEFRRDATLAIKESFDAGKTPLLVGGTFLYFQSLLEGISPIPSVSEPVLATLNERLIKEGSASLHQELLTVDPESGARLNPNDSQRVLRALSVFHETGQPLTYFWSLPKKSGLDYPFIKLALANNNEKKRNTQIANRYQSMIKSGLVEEVFNLRKHYPELNLDYPSMRAVGYRQIWNYLEEETTLEEAIELAIIATRQYAKRQRTWLRREENLTTFDVGAPSYAQNVLSTVNDFLAKQS</sequence>
<keyword evidence="5 10" id="KW-0819">tRNA processing</keyword>
<dbReference type="InterPro" id="IPR039657">
    <property type="entry name" value="Dimethylallyltransferase"/>
</dbReference>
<keyword evidence="4 10" id="KW-0808">Transferase</keyword>
<dbReference type="SUPFAM" id="SSF52540">
    <property type="entry name" value="P-loop containing nucleoside triphosphate hydrolases"/>
    <property type="match status" value="1"/>
</dbReference>
<keyword evidence="7 10" id="KW-0067">ATP-binding</keyword>
<comment type="subunit">
    <text evidence="10">Monomer.</text>
</comment>
<evidence type="ECO:0000256" key="13">
    <source>
        <dbReference type="RuleBase" id="RU003785"/>
    </source>
</evidence>
<comment type="similarity">
    <text evidence="3 10 13">Belongs to the IPP transferase family.</text>
</comment>
<evidence type="ECO:0000313" key="15">
    <source>
        <dbReference type="Proteomes" id="UP000829542"/>
    </source>
</evidence>
<dbReference type="InterPro" id="IPR018022">
    <property type="entry name" value="IPT"/>
</dbReference>
<dbReference type="RefSeq" id="WP_242148883.1">
    <property type="nucleotide sequence ID" value="NZ_CP093379.1"/>
</dbReference>
<dbReference type="EC" id="2.5.1.75" evidence="10"/>
<evidence type="ECO:0000256" key="10">
    <source>
        <dbReference type="HAMAP-Rule" id="MF_00185"/>
    </source>
</evidence>
<evidence type="ECO:0000256" key="5">
    <source>
        <dbReference type="ARBA" id="ARBA00022694"/>
    </source>
</evidence>
<organism evidence="14 15">
    <name type="scientific">Ignatzschineria rhizosphaerae</name>
    <dbReference type="NCBI Taxonomy" id="2923279"/>
    <lineage>
        <taxon>Bacteria</taxon>
        <taxon>Pseudomonadati</taxon>
        <taxon>Pseudomonadota</taxon>
        <taxon>Gammaproteobacteria</taxon>
        <taxon>Cardiobacteriales</taxon>
        <taxon>Ignatzschineriaceae</taxon>
        <taxon>Ignatzschineria</taxon>
    </lineage>
</organism>
<evidence type="ECO:0000313" key="14">
    <source>
        <dbReference type="EMBL" id="UNM96018.1"/>
    </source>
</evidence>
<name>A0ABY3X7N4_9GAMM</name>
<evidence type="ECO:0000256" key="1">
    <source>
        <dbReference type="ARBA" id="ARBA00001946"/>
    </source>
</evidence>
<dbReference type="Proteomes" id="UP000829542">
    <property type="component" value="Chromosome"/>
</dbReference>
<comment type="caution">
    <text evidence="10">Lacks conserved residue(s) required for the propagation of feature annotation.</text>
</comment>
<feature type="region of interest" description="Interaction with substrate tRNA" evidence="10">
    <location>
        <begin position="159"/>
        <end position="163"/>
    </location>
</feature>
<evidence type="ECO:0000256" key="3">
    <source>
        <dbReference type="ARBA" id="ARBA00005842"/>
    </source>
</evidence>
<evidence type="ECO:0000256" key="8">
    <source>
        <dbReference type="ARBA" id="ARBA00022842"/>
    </source>
</evidence>
<dbReference type="Gene3D" id="3.40.50.300">
    <property type="entry name" value="P-loop containing nucleotide triphosphate hydrolases"/>
    <property type="match status" value="1"/>
</dbReference>
<dbReference type="PANTHER" id="PTHR11088:SF60">
    <property type="entry name" value="TRNA DIMETHYLALLYLTRANSFERASE"/>
    <property type="match status" value="1"/>
</dbReference>
<comment type="catalytic activity">
    <reaction evidence="9 10 11">
        <text>adenosine(37) in tRNA + dimethylallyl diphosphate = N(6)-dimethylallyladenosine(37) in tRNA + diphosphate</text>
        <dbReference type="Rhea" id="RHEA:26482"/>
        <dbReference type="Rhea" id="RHEA-COMP:10162"/>
        <dbReference type="Rhea" id="RHEA-COMP:10375"/>
        <dbReference type="ChEBI" id="CHEBI:33019"/>
        <dbReference type="ChEBI" id="CHEBI:57623"/>
        <dbReference type="ChEBI" id="CHEBI:74411"/>
        <dbReference type="ChEBI" id="CHEBI:74415"/>
        <dbReference type="EC" id="2.5.1.75"/>
    </reaction>
</comment>
<evidence type="ECO:0000256" key="2">
    <source>
        <dbReference type="ARBA" id="ARBA00003213"/>
    </source>
</evidence>